<organism evidence="7 8">
    <name type="scientific">Streptomyces sanyensis</name>
    <dbReference type="NCBI Taxonomy" id="568869"/>
    <lineage>
        <taxon>Bacteria</taxon>
        <taxon>Bacillati</taxon>
        <taxon>Actinomycetota</taxon>
        <taxon>Actinomycetes</taxon>
        <taxon>Kitasatosporales</taxon>
        <taxon>Streptomycetaceae</taxon>
        <taxon>Streptomyces</taxon>
    </lineage>
</organism>
<keyword evidence="3" id="KW-0804">Transcription</keyword>
<evidence type="ECO:0000259" key="6">
    <source>
        <dbReference type="PROSITE" id="PS50977"/>
    </source>
</evidence>
<evidence type="ECO:0000256" key="5">
    <source>
        <dbReference type="SAM" id="MobiDB-lite"/>
    </source>
</evidence>
<dbReference type="PANTHER" id="PTHR30055:SF234">
    <property type="entry name" value="HTH-TYPE TRANSCRIPTIONAL REGULATOR BETI"/>
    <property type="match status" value="1"/>
</dbReference>
<keyword evidence="1" id="KW-0805">Transcription regulation</keyword>
<dbReference type="InterPro" id="IPR050109">
    <property type="entry name" value="HTH-type_TetR-like_transc_reg"/>
</dbReference>
<evidence type="ECO:0000313" key="7">
    <source>
        <dbReference type="EMBL" id="GAA4759762.1"/>
    </source>
</evidence>
<keyword evidence="8" id="KW-1185">Reference proteome</keyword>
<feature type="domain" description="HTH tetR-type" evidence="6">
    <location>
        <begin position="29"/>
        <end position="89"/>
    </location>
</feature>
<evidence type="ECO:0000256" key="2">
    <source>
        <dbReference type="ARBA" id="ARBA00023125"/>
    </source>
</evidence>
<dbReference type="Gene3D" id="1.10.357.10">
    <property type="entry name" value="Tetracycline Repressor, domain 2"/>
    <property type="match status" value="1"/>
</dbReference>
<accession>A0ABP8ZLM4</accession>
<dbReference type="Proteomes" id="UP001501147">
    <property type="component" value="Unassembled WGS sequence"/>
</dbReference>
<dbReference type="Pfam" id="PF00440">
    <property type="entry name" value="TetR_N"/>
    <property type="match status" value="1"/>
</dbReference>
<dbReference type="EMBL" id="BAABJV010000001">
    <property type="protein sequence ID" value="GAA4759762.1"/>
    <property type="molecule type" value="Genomic_DNA"/>
</dbReference>
<dbReference type="Pfam" id="PF13305">
    <property type="entry name" value="TetR_C_33"/>
    <property type="match status" value="1"/>
</dbReference>
<dbReference type="InterPro" id="IPR009057">
    <property type="entry name" value="Homeodomain-like_sf"/>
</dbReference>
<keyword evidence="2 4" id="KW-0238">DNA-binding</keyword>
<proteinExistence type="predicted"/>
<sequence>MNVNVVNMASKARPDTGAGAKNPDSYHHGALREALLTGARELLDERGEEGFSLSALARRLGVSTAAPYRHFADRDALLHAVGDLGYEELRRRLLRADAAADGPADTLVGMCAAYLRFAQDNPALFGILFRSRGAHRQSPTGPASFQPLIDAVTEAQRRGVLDSGASPLVLARSIWAAVHGLAVLHLNGGFAKLGLDDTPERLAADTLAAMLRTPEARAPA</sequence>
<gene>
    <name evidence="7" type="ORF">GCM10023329_00850</name>
</gene>
<dbReference type="SUPFAM" id="SSF48498">
    <property type="entry name" value="Tetracyclin repressor-like, C-terminal domain"/>
    <property type="match status" value="1"/>
</dbReference>
<comment type="caution">
    <text evidence="7">The sequence shown here is derived from an EMBL/GenBank/DDBJ whole genome shotgun (WGS) entry which is preliminary data.</text>
</comment>
<dbReference type="InterPro" id="IPR001647">
    <property type="entry name" value="HTH_TetR"/>
</dbReference>
<dbReference type="InterPro" id="IPR025996">
    <property type="entry name" value="MT1864/Rv1816-like_C"/>
</dbReference>
<reference evidence="8" key="1">
    <citation type="journal article" date="2019" name="Int. J. Syst. Evol. Microbiol.">
        <title>The Global Catalogue of Microorganisms (GCM) 10K type strain sequencing project: providing services to taxonomists for standard genome sequencing and annotation.</title>
        <authorList>
            <consortium name="The Broad Institute Genomics Platform"/>
            <consortium name="The Broad Institute Genome Sequencing Center for Infectious Disease"/>
            <person name="Wu L."/>
            <person name="Ma J."/>
        </authorList>
    </citation>
    <scope>NUCLEOTIDE SEQUENCE [LARGE SCALE GENOMIC DNA]</scope>
    <source>
        <strain evidence="8">JCM 18324</strain>
    </source>
</reference>
<evidence type="ECO:0000256" key="4">
    <source>
        <dbReference type="PROSITE-ProRule" id="PRU00335"/>
    </source>
</evidence>
<name>A0ABP8ZLM4_9ACTN</name>
<dbReference type="SUPFAM" id="SSF46689">
    <property type="entry name" value="Homeodomain-like"/>
    <property type="match status" value="1"/>
</dbReference>
<dbReference type="PROSITE" id="PS50977">
    <property type="entry name" value="HTH_TETR_2"/>
    <property type="match status" value="1"/>
</dbReference>
<feature type="DNA-binding region" description="H-T-H motif" evidence="4">
    <location>
        <begin position="52"/>
        <end position="71"/>
    </location>
</feature>
<dbReference type="InterPro" id="IPR036271">
    <property type="entry name" value="Tet_transcr_reg_TetR-rel_C_sf"/>
</dbReference>
<feature type="region of interest" description="Disordered" evidence="5">
    <location>
        <begin position="1"/>
        <end position="24"/>
    </location>
</feature>
<evidence type="ECO:0000256" key="3">
    <source>
        <dbReference type="ARBA" id="ARBA00023163"/>
    </source>
</evidence>
<evidence type="ECO:0000256" key="1">
    <source>
        <dbReference type="ARBA" id="ARBA00023015"/>
    </source>
</evidence>
<dbReference type="PANTHER" id="PTHR30055">
    <property type="entry name" value="HTH-TYPE TRANSCRIPTIONAL REGULATOR RUTR"/>
    <property type="match status" value="1"/>
</dbReference>
<protein>
    <submittedName>
        <fullName evidence="7">TetR-like C-terminal domain-containing protein</fullName>
    </submittedName>
</protein>
<dbReference type="PRINTS" id="PR00455">
    <property type="entry name" value="HTHTETR"/>
</dbReference>
<evidence type="ECO:0000313" key="8">
    <source>
        <dbReference type="Proteomes" id="UP001501147"/>
    </source>
</evidence>